<dbReference type="PATRIC" id="fig|1028801.3.peg.168"/>
<accession>A0A068T3D3</accession>
<gene>
    <name evidence="1" type="ORF">RG1141_CH01760</name>
</gene>
<sequence length="252" mass="28187">MSRYSSVPTLNPAIMMPGKVTFDTPGGSVDGGRNGLGDGISINLTGGPIVTATMENCFIHEPEQFEYMGWLRARLNSGVRFVNVPLLTDWYGPFPIIDGVPTPTVEGIPHSDGSYFGDGAGYSQATVWGKVTEDAGQYAGILRLRIYNASRPLRHNDWFSIYHETKGWRAYSYWDVLERYDDGIETIVGTPSPYQEYRLALDIPLREAVTAGMRAEFARPRCVMKFPVGFSLPTEIEGFYEYRPTLRFTEGK</sequence>
<evidence type="ECO:0000313" key="1">
    <source>
        <dbReference type="EMBL" id="CDN52541.1"/>
    </source>
</evidence>
<dbReference type="Proteomes" id="UP000028186">
    <property type="component" value="Chromosome I"/>
</dbReference>
<evidence type="ECO:0000313" key="2">
    <source>
        <dbReference type="Proteomes" id="UP000028186"/>
    </source>
</evidence>
<dbReference type="AlphaFoldDB" id="A0A068T3D3"/>
<reference evidence="2" key="1">
    <citation type="journal article" date="2014" name="BMC Genomics">
        <title>Genome sequencing of two Neorhizobium galegae strains reveals a noeT gene responsible for the unusual acetylation of the nodulation factors.</title>
        <authorList>
            <person name="Osterman J."/>
            <person name="Marsh J."/>
            <person name="Laine P.K."/>
            <person name="Zeng Z."/>
            <person name="Alatalo E."/>
            <person name="Sullivan J.T."/>
            <person name="Young J.P."/>
            <person name="Thomas-Oates J."/>
            <person name="Paulin L."/>
            <person name="Lindstrom K."/>
        </authorList>
    </citation>
    <scope>NUCLEOTIDE SEQUENCE [LARGE SCALE GENOMIC DNA]</scope>
    <source>
        <strain evidence="2">HAMBI 1141</strain>
    </source>
</reference>
<dbReference type="EMBL" id="HG938355">
    <property type="protein sequence ID" value="CDN52541.1"/>
    <property type="molecule type" value="Genomic_DNA"/>
</dbReference>
<organism evidence="1 2">
    <name type="scientific">Neorhizobium galegae bv. officinalis bv. officinalis str. HAMBI 1141</name>
    <dbReference type="NCBI Taxonomy" id="1028801"/>
    <lineage>
        <taxon>Bacteria</taxon>
        <taxon>Pseudomonadati</taxon>
        <taxon>Pseudomonadota</taxon>
        <taxon>Alphaproteobacteria</taxon>
        <taxon>Hyphomicrobiales</taxon>
        <taxon>Rhizobiaceae</taxon>
        <taxon>Rhizobium/Agrobacterium group</taxon>
        <taxon>Neorhizobium</taxon>
    </lineage>
</organism>
<dbReference type="KEGG" id="ngl:RG1141_CH01760"/>
<protein>
    <submittedName>
        <fullName evidence="1">Uncharacterized protein</fullName>
    </submittedName>
</protein>
<dbReference type="HOGENOM" id="CLU_1202924_0_0_5"/>
<dbReference type="RefSeq" id="WP_038539579.1">
    <property type="nucleotide sequence ID" value="NZ_HG938355.1"/>
</dbReference>
<proteinExistence type="predicted"/>
<name>A0A068T3D3_NEOGA</name>
<dbReference type="eggNOG" id="ENOG5033AJX">
    <property type="taxonomic scope" value="Bacteria"/>
</dbReference>